<name>A0A0M4M1W3_9GAMM</name>
<accession>A0A0M4M1W3</accession>
<dbReference type="RefSeq" id="WP_053819725.1">
    <property type="nucleotide sequence ID" value="NZ_CP006911.1"/>
</dbReference>
<dbReference type="EMBL" id="CP006911">
    <property type="protein sequence ID" value="ALE01504.1"/>
    <property type="molecule type" value="Genomic_DNA"/>
</dbReference>
<dbReference type="OrthoDB" id="9772575at2"/>
<protein>
    <submittedName>
        <fullName evidence="2">NlpBDapX lipoprotein</fullName>
    </submittedName>
</protein>
<dbReference type="InterPro" id="IPR042268">
    <property type="entry name" value="BamC_C"/>
</dbReference>
<feature type="chain" id="PRO_5005798043" evidence="1">
    <location>
        <begin position="24"/>
        <end position="353"/>
    </location>
</feature>
<dbReference type="STRING" id="1125411.W908_02100"/>
<reference evidence="2 3" key="1">
    <citation type="journal article" date="2015" name="Genome Announc.">
        <title>Genome Sequence of 'Candidatus Thioglobus singularis' Strain PS1, a Mixotroph from the SUP05 Clade of Marine Gammaproteobacteria.</title>
        <authorList>
            <person name="Marshall K.T."/>
            <person name="Morris R.M."/>
        </authorList>
    </citation>
    <scope>NUCLEOTIDE SEQUENCE [LARGE SCALE GENOMIC DNA]</scope>
    <source>
        <strain evidence="2 3">PS1</strain>
    </source>
</reference>
<keyword evidence="3" id="KW-1185">Reference proteome</keyword>
<keyword evidence="1" id="KW-0732">Signal</keyword>
<gene>
    <name evidence="2" type="ORF">W908_02100</name>
</gene>
<proteinExistence type="predicted"/>
<organism evidence="2 3">
    <name type="scientific">Candidatus Pseudothioglobus singularis PS1</name>
    <dbReference type="NCBI Taxonomy" id="1125411"/>
    <lineage>
        <taxon>Bacteria</taxon>
        <taxon>Pseudomonadati</taxon>
        <taxon>Pseudomonadota</taxon>
        <taxon>Gammaproteobacteria</taxon>
        <taxon>Candidatus Pseudothioglobaceae</taxon>
        <taxon>Candidatus Pseudothioglobus</taxon>
    </lineage>
</organism>
<dbReference type="InterPro" id="IPR010653">
    <property type="entry name" value="NlpB/DapX"/>
</dbReference>
<evidence type="ECO:0000313" key="3">
    <source>
        <dbReference type="Proteomes" id="UP000068905"/>
    </source>
</evidence>
<evidence type="ECO:0000256" key="1">
    <source>
        <dbReference type="SAM" id="SignalP"/>
    </source>
</evidence>
<keyword evidence="2" id="KW-0449">Lipoprotein</keyword>
<dbReference type="Gene3D" id="3.30.310.170">
    <property type="entry name" value="Outer membrane protein assembly factor BamC"/>
    <property type="match status" value="1"/>
</dbReference>
<dbReference type="AlphaFoldDB" id="A0A0M4M1W3"/>
<feature type="signal peptide" evidence="1">
    <location>
        <begin position="1"/>
        <end position="23"/>
    </location>
</feature>
<dbReference type="PROSITE" id="PS51257">
    <property type="entry name" value="PROKAR_LIPOPROTEIN"/>
    <property type="match status" value="1"/>
</dbReference>
<sequence length="353" mass="39467">MKITNFLILALISLLVASCSKVADPVKKIGLGSRAVNYEVDENVDSLIIPPDLTAPSSQGAFTEVIKVSDGSDVLKRVQNVEVKRDKYRRWLLVDLPPAEVWALSKEFFRSYGFQIEKENQKIGLLETDFLEIETKVPDKSLGTIRAALAKALKTQYGLPIADKYRIRIEPTANSMESEVYLTLSSIGEVVSGATRVWQPREKDVELETEMLLQLMVFLGNDRGDSISKIQSNVEEQKTAVSVVISDTGYASLVFPFDKNESWKLLGWALDESGVDIEDSDSLEGSYFINVTPNKGFFSKLLTTASITKTYQLILKEDTSSQTNVIFVDLSEENDEKIISYSEELFDQIASKF</sequence>
<dbReference type="KEGG" id="tsn:W908_02100"/>
<evidence type="ECO:0000313" key="2">
    <source>
        <dbReference type="EMBL" id="ALE01504.1"/>
    </source>
</evidence>
<dbReference type="Proteomes" id="UP000068905">
    <property type="component" value="Chromosome"/>
</dbReference>
<dbReference type="Pfam" id="PF06804">
    <property type="entry name" value="Lipoprotein_18"/>
    <property type="match status" value="1"/>
</dbReference>